<evidence type="ECO:0000313" key="1">
    <source>
        <dbReference type="EMBL" id="KTD79804.1"/>
    </source>
</evidence>
<accession>A0A0W1AEN7</accession>
<dbReference type="PATRIC" id="fig|45076.6.peg.1438"/>
<name>A0A0W1AEN7_9GAMM</name>
<sequence>MTIFLKALIQLIRDKLNALSARLDYQASHPGLYNMTLSLEKKSIVAVLDKKLLDFTGTGHDQNDYKTIIDWVNESHQHILAAQVKHSKSSDGDTLKLIADLAFQIRRFFEKIDTCNHATESNAASSACPARLQLINHPYRQTPEHIVYYYAAIYLGEEIFQPHDWAKPDIRDLKEKAVIDRIQSISLKIQSQFSLEARKEQVLKELNDLLRDNHDIVTPKSTSSIGIPFFDIASLIKIRVPTTFFDPGEGRLARVFGLAKIEVMHMTESNFQPEVHEDNVAASSTL</sequence>
<dbReference type="Proteomes" id="UP000054662">
    <property type="component" value="Unassembled WGS sequence"/>
</dbReference>
<evidence type="ECO:0000313" key="2">
    <source>
        <dbReference type="Proteomes" id="UP000054662"/>
    </source>
</evidence>
<keyword evidence="2" id="KW-1185">Reference proteome</keyword>
<dbReference type="OrthoDB" id="5651291at2"/>
<reference evidence="1 2" key="1">
    <citation type="submission" date="2015-11" db="EMBL/GenBank/DDBJ databases">
        <title>Genomic analysis of 38 Legionella species identifies large and diverse effector repertoires.</title>
        <authorList>
            <person name="Burstein D."/>
            <person name="Amaro F."/>
            <person name="Zusman T."/>
            <person name="Lifshitz Z."/>
            <person name="Cohen O."/>
            <person name="Gilbert J.A."/>
            <person name="Pupko T."/>
            <person name="Shuman H.A."/>
            <person name="Segal G."/>
        </authorList>
    </citation>
    <scope>NUCLEOTIDE SEQUENCE [LARGE SCALE GENOMIC DNA]</scope>
    <source>
        <strain evidence="1 2">ATCC 49508</strain>
    </source>
</reference>
<dbReference type="AlphaFoldDB" id="A0A0W1AEN7"/>
<dbReference type="EMBL" id="LNZC01000012">
    <property type="protein sequence ID" value="KTD79804.1"/>
    <property type="molecule type" value="Genomic_DNA"/>
</dbReference>
<dbReference type="RefSeq" id="WP_058493124.1">
    <property type="nucleotide sequence ID" value="NZ_CBCRUR010000001.1"/>
</dbReference>
<protein>
    <submittedName>
        <fullName evidence="1">Coiled-coil protein</fullName>
    </submittedName>
</protein>
<organism evidence="1 2">
    <name type="scientific">Legionella worsleiensis</name>
    <dbReference type="NCBI Taxonomy" id="45076"/>
    <lineage>
        <taxon>Bacteria</taxon>
        <taxon>Pseudomonadati</taxon>
        <taxon>Pseudomonadota</taxon>
        <taxon>Gammaproteobacteria</taxon>
        <taxon>Legionellales</taxon>
        <taxon>Legionellaceae</taxon>
        <taxon>Legionella</taxon>
    </lineage>
</organism>
<gene>
    <name evidence="1" type="ORF">Lwor_1318</name>
</gene>
<proteinExistence type="predicted"/>
<comment type="caution">
    <text evidence="1">The sequence shown here is derived from an EMBL/GenBank/DDBJ whole genome shotgun (WGS) entry which is preliminary data.</text>
</comment>